<feature type="domain" description="WASH complex subunit 7 central" evidence="2">
    <location>
        <begin position="601"/>
        <end position="944"/>
    </location>
</feature>
<evidence type="ECO:0000259" key="4">
    <source>
        <dbReference type="Pfam" id="PF14746"/>
    </source>
</evidence>
<feature type="compositionally biased region" description="Basic and acidic residues" evidence="1">
    <location>
        <begin position="1144"/>
        <end position="1155"/>
    </location>
</feature>
<evidence type="ECO:0000256" key="1">
    <source>
        <dbReference type="SAM" id="MobiDB-lite"/>
    </source>
</evidence>
<evidence type="ECO:0000313" key="5">
    <source>
        <dbReference type="EMBL" id="CAK8684321.1"/>
    </source>
</evidence>
<feature type="region of interest" description="Disordered" evidence="1">
    <location>
        <begin position="1144"/>
        <end position="1172"/>
    </location>
</feature>
<evidence type="ECO:0000259" key="2">
    <source>
        <dbReference type="Pfam" id="PF14744"/>
    </source>
</evidence>
<evidence type="ECO:0000313" key="6">
    <source>
        <dbReference type="Proteomes" id="UP001642483"/>
    </source>
</evidence>
<accession>A0ABP0FXJ4</accession>
<comment type="caution">
    <text evidence="5">The sequence shown here is derived from an EMBL/GenBank/DDBJ whole genome shotgun (WGS) entry which is preliminary data.</text>
</comment>
<dbReference type="InterPro" id="IPR028191">
    <property type="entry name" value="WASH-4_N"/>
</dbReference>
<dbReference type="InterPro" id="IPR027307">
    <property type="entry name" value="WASH7"/>
</dbReference>
<reference evidence="5 6" key="1">
    <citation type="submission" date="2024-02" db="EMBL/GenBank/DDBJ databases">
        <authorList>
            <person name="Daric V."/>
            <person name="Darras S."/>
        </authorList>
    </citation>
    <scope>NUCLEOTIDE SEQUENCE [LARGE SCALE GENOMIC DNA]</scope>
</reference>
<feature type="region of interest" description="Disordered" evidence="1">
    <location>
        <begin position="1079"/>
        <end position="1101"/>
    </location>
</feature>
<dbReference type="Pfam" id="PF14746">
    <property type="entry name" value="WASH-7_C"/>
    <property type="match status" value="1"/>
</dbReference>
<evidence type="ECO:0000259" key="3">
    <source>
        <dbReference type="Pfam" id="PF14745"/>
    </source>
</evidence>
<dbReference type="PANTHER" id="PTHR31409">
    <property type="entry name" value="WASH COMPLEX SUBUNIT 4"/>
    <property type="match status" value="1"/>
</dbReference>
<name>A0ABP0FXJ4_CLALP</name>
<dbReference type="Proteomes" id="UP001642483">
    <property type="component" value="Unassembled WGS sequence"/>
</dbReference>
<proteinExistence type="predicted"/>
<feature type="domain" description="WASH complex subunit 4 N-terminal" evidence="3">
    <location>
        <begin position="31"/>
        <end position="585"/>
    </location>
</feature>
<gene>
    <name evidence="5" type="ORF">CVLEPA_LOCUS15309</name>
</gene>
<organism evidence="5 6">
    <name type="scientific">Clavelina lepadiformis</name>
    <name type="common">Light-bulb sea squirt</name>
    <name type="synonym">Ascidia lepadiformis</name>
    <dbReference type="NCBI Taxonomy" id="159417"/>
    <lineage>
        <taxon>Eukaryota</taxon>
        <taxon>Metazoa</taxon>
        <taxon>Chordata</taxon>
        <taxon>Tunicata</taxon>
        <taxon>Ascidiacea</taxon>
        <taxon>Aplousobranchia</taxon>
        <taxon>Clavelinidae</taxon>
        <taxon>Clavelina</taxon>
    </lineage>
</organism>
<evidence type="ECO:0008006" key="7">
    <source>
        <dbReference type="Google" id="ProtNLM"/>
    </source>
</evidence>
<dbReference type="Pfam" id="PF14744">
    <property type="entry name" value="WASH-7_mid"/>
    <property type="match status" value="1"/>
</dbReference>
<sequence>MASVPGESDYDQVDEASARIVGELQLKSYMRFMQDYVNELSDFESAIGRKHNELWDRRLNPIALQTTLNEKISLPDLIQTDNKVLNKVLIVLSALCVEIEKLEKEAIRDFYDPLMFYGEGAGDVDADQKVEGNEQLQIGRILPLLQKLTCFSQRCREVVKNVVQQLAALYNKSLPKVIDTTSVHFTTVFEHICVLLRVLVTLDEIVASNQTLHDHWAAYKTMMKSVHHSPGNFGVDASKLKPLEKLLARLERQIINSNMLNHALNQDFDDSGIPVTKNTLFSEEFVYNLKIVFVNIESKLGEQSETDYHLQYVGVCALFVLHYNLFHSLDKKFFKQIWDSQKKVPCICLTGHVTLFPDVFLFENMPPTSKAVDTRMKDQAAQIRNNWLLAKAQAIPRECQSYYAAVNNWMVKMTSGPSAMKTIEDLAARSRLFIEGLRLSNSLRVAIETVTNLHANINKPMTKSEVLSLFRMIALSKATADVFVQHSMVFVESSMHIVQLLGFEILKTLQAAKKRVVTDKKYSERRLDILSALVLCEQCIARCPTSQRLIVAKLALAVANQARIFREDEFTSLTTKFERLRLIGTVGVLNAAKIVSDQSSLYWHRALFHTYLDGLFQDPPDAARLHYIFAALEDCVVHLKRIKHFSSPLQLVEAFKEEITLSFKQDLLDKMCKEIENDLRLSVHIHLKLDDRNPFRVGVKSLRQLLAVQPINFLGDFIDVKAYVTHYLDQTFYNLTTVALHDWRTYAEMRNLASQKYQLKMQEVHLPNQQLEQGLDVLEIMRNIHVFVSKYLYNLNNQIFVESSSNNKHLNTINIRHIANSIRTHGTGIMNTTVNFTFQFLKKKFYIFSQFLFDEHIKSRLVKDMKEFRENRENYNQLYPYDKADRFNRGIRKLGLSQDGSTYLDQFRLLIAHIGNAMGYIRMVRSGGLHCCSDAIRYVPDLEEIANFEELTKDEDLSSEVNVSFAQFDSVIGSLSKNSAEGSDYLHMLVDVFAPEFRSSKNMHLRNFYIIIPALTLNFVEHIIGCKEKMNKKNKVGASFTDDGFAMGLAYILKLLNQYSKFDSLHWFQAVRRKYMEDVKSQQQANSDPKSRRQGNAMEDEKLQQTRALALKRINIYQREFELLYFSLSSARIFFRADVTAKEEATKAGNEDKAATDQSSSGEAPAAASVST</sequence>
<dbReference type="EMBL" id="CAWYQH010000097">
    <property type="protein sequence ID" value="CAK8684321.1"/>
    <property type="molecule type" value="Genomic_DNA"/>
</dbReference>
<dbReference type="InterPro" id="IPR028282">
    <property type="entry name" value="WASH-7_central"/>
</dbReference>
<protein>
    <recommendedName>
        <fullName evidence="7">WASH complex subunit 7</fullName>
    </recommendedName>
</protein>
<dbReference type="PANTHER" id="PTHR31409:SF0">
    <property type="entry name" value="WASH COMPLEX SUBUNIT 4"/>
    <property type="match status" value="1"/>
</dbReference>
<dbReference type="InterPro" id="IPR028283">
    <property type="entry name" value="WASH-7_C"/>
</dbReference>
<feature type="domain" description="WASH complex subunit 7 C-terminal" evidence="4">
    <location>
        <begin position="965"/>
        <end position="1136"/>
    </location>
</feature>
<dbReference type="Pfam" id="PF14745">
    <property type="entry name" value="WASH-4_N"/>
    <property type="match status" value="1"/>
</dbReference>
<keyword evidence="6" id="KW-1185">Reference proteome</keyword>